<comment type="caution">
    <text evidence="1">The sequence shown here is derived from an EMBL/GenBank/DDBJ whole genome shotgun (WGS) entry which is preliminary data.</text>
</comment>
<gene>
    <name evidence="1" type="ORF">CDAUBV1_LOCUS5458</name>
</gene>
<dbReference type="AlphaFoldDB" id="A0AAV2T6X3"/>
<evidence type="ECO:0000313" key="2">
    <source>
        <dbReference type="Proteomes" id="UP001497525"/>
    </source>
</evidence>
<dbReference type="Proteomes" id="UP001497525">
    <property type="component" value="Unassembled WGS sequence"/>
</dbReference>
<dbReference type="EMBL" id="CAXLJL010000134">
    <property type="protein sequence ID" value="CAL5132606.1"/>
    <property type="molecule type" value="Genomic_DNA"/>
</dbReference>
<accession>A0AAV2T6X3</accession>
<protein>
    <submittedName>
        <fullName evidence="1">Uncharacterized protein</fullName>
    </submittedName>
</protein>
<name>A0AAV2T6X3_CALDB</name>
<sequence length="79" mass="8765">MIQHYAGTFTACECASRTTPKDVIKTIEYCAAVTEEGFVNISDLLRCVQTGNLKQDQLFGATSQKTREKKQIPDIGSKH</sequence>
<evidence type="ECO:0000313" key="1">
    <source>
        <dbReference type="EMBL" id="CAL5132606.1"/>
    </source>
</evidence>
<proteinExistence type="predicted"/>
<reference evidence="1" key="1">
    <citation type="submission" date="2024-06" db="EMBL/GenBank/DDBJ databases">
        <authorList>
            <person name="Liu X."/>
            <person name="Lenzi L."/>
            <person name="Haldenby T S."/>
            <person name="Uol C."/>
        </authorList>
    </citation>
    <scope>NUCLEOTIDE SEQUENCE</scope>
</reference>
<organism evidence="1 2">
    <name type="scientific">Calicophoron daubneyi</name>
    <name type="common">Rumen fluke</name>
    <name type="synonym">Paramphistomum daubneyi</name>
    <dbReference type="NCBI Taxonomy" id="300641"/>
    <lineage>
        <taxon>Eukaryota</taxon>
        <taxon>Metazoa</taxon>
        <taxon>Spiralia</taxon>
        <taxon>Lophotrochozoa</taxon>
        <taxon>Platyhelminthes</taxon>
        <taxon>Trematoda</taxon>
        <taxon>Digenea</taxon>
        <taxon>Plagiorchiida</taxon>
        <taxon>Pronocephalata</taxon>
        <taxon>Paramphistomoidea</taxon>
        <taxon>Paramphistomidae</taxon>
        <taxon>Calicophoron</taxon>
    </lineage>
</organism>